<feature type="domain" description="Glycosyltransferase 2-like" evidence="4">
    <location>
        <begin position="8"/>
        <end position="151"/>
    </location>
</feature>
<evidence type="ECO:0000313" key="6">
    <source>
        <dbReference type="Proteomes" id="UP001183006"/>
    </source>
</evidence>
<dbReference type="EMBL" id="CP133594">
    <property type="protein sequence ID" value="WMW23245.1"/>
    <property type="molecule type" value="Genomic_DNA"/>
</dbReference>
<evidence type="ECO:0000256" key="1">
    <source>
        <dbReference type="ARBA" id="ARBA00022676"/>
    </source>
</evidence>
<gene>
    <name evidence="5" type="ORF">RE476_05290</name>
</gene>
<keyword evidence="6" id="KW-1185">Reference proteome</keyword>
<dbReference type="Gene3D" id="3.90.550.10">
    <property type="entry name" value="Spore Coat Polysaccharide Biosynthesis Protein SpsA, Chain A"/>
    <property type="match status" value="1"/>
</dbReference>
<keyword evidence="3" id="KW-1133">Transmembrane helix</keyword>
<dbReference type="PANTHER" id="PTHR43630:SF1">
    <property type="entry name" value="POLY-BETA-1,6-N-ACETYL-D-GLUCOSAMINE SYNTHASE"/>
    <property type="match status" value="1"/>
</dbReference>
<keyword evidence="3" id="KW-0472">Membrane</keyword>
<accession>A0AA51UHI2</accession>
<keyword evidence="1 5" id="KW-0328">Glycosyltransferase</keyword>
<dbReference type="InterPro" id="IPR029044">
    <property type="entry name" value="Nucleotide-diphossugar_trans"/>
</dbReference>
<name>A0AA51UHI2_9EURY</name>
<dbReference type="PANTHER" id="PTHR43630">
    <property type="entry name" value="POLY-BETA-1,6-N-ACETYL-D-GLUCOSAMINE SYNTHASE"/>
    <property type="match status" value="1"/>
</dbReference>
<sequence length="287" mass="33100">MGKYDYIVVTPCKNEEESLPSLIDSVINNTIKPNLWVIVDDGSTDSTPLILENLKNKVEWVYVISEKESKRDLSFHYAQIVDSAIKYSIDFCDKNAISHEFIALIDADMVLDKDFFEKILGQFETDPDLGVCSGSAAYYLGDKLVHENGRSQNPIGGLRVWRKECFEESGGFPLSYSADSVSNVMAILSGWKIKKYNDIIAITSRPTNSTEGLWKGYKVRGISDYYRDYYPIYVLLKSLKYCIKYPFFYIGVAYLYGYIYGVLVVREKIDMPEVRCYYRNKYKEFFD</sequence>
<dbReference type="GO" id="GO:0016757">
    <property type="term" value="F:glycosyltransferase activity"/>
    <property type="evidence" value="ECO:0007669"/>
    <property type="project" value="UniProtKB-KW"/>
</dbReference>
<evidence type="ECO:0000256" key="2">
    <source>
        <dbReference type="ARBA" id="ARBA00022679"/>
    </source>
</evidence>
<dbReference type="GeneID" id="84229533"/>
<dbReference type="EC" id="2.4.-.-" evidence="5"/>
<dbReference type="Proteomes" id="UP001183006">
    <property type="component" value="Chromosome"/>
</dbReference>
<evidence type="ECO:0000313" key="5">
    <source>
        <dbReference type="EMBL" id="WMW23245.1"/>
    </source>
</evidence>
<dbReference type="InterPro" id="IPR001173">
    <property type="entry name" value="Glyco_trans_2-like"/>
</dbReference>
<dbReference type="AlphaFoldDB" id="A0AA51UHI2"/>
<feature type="transmembrane region" description="Helical" evidence="3">
    <location>
        <begin position="247"/>
        <end position="265"/>
    </location>
</feature>
<proteinExistence type="predicted"/>
<organism evidence="5 6">
    <name type="scientific">Methanolobus mangrovi</name>
    <dbReference type="NCBI Taxonomy" id="3072977"/>
    <lineage>
        <taxon>Archaea</taxon>
        <taxon>Methanobacteriati</taxon>
        <taxon>Methanobacteriota</taxon>
        <taxon>Stenosarchaea group</taxon>
        <taxon>Methanomicrobia</taxon>
        <taxon>Methanosarcinales</taxon>
        <taxon>Methanosarcinaceae</taxon>
        <taxon>Methanolobus</taxon>
    </lineage>
</organism>
<dbReference type="Pfam" id="PF00535">
    <property type="entry name" value="Glycos_transf_2"/>
    <property type="match status" value="1"/>
</dbReference>
<dbReference type="CDD" id="cd00761">
    <property type="entry name" value="Glyco_tranf_GTA_type"/>
    <property type="match status" value="1"/>
</dbReference>
<dbReference type="RefSeq" id="WP_309309361.1">
    <property type="nucleotide sequence ID" value="NZ_CP133594.1"/>
</dbReference>
<keyword evidence="2 5" id="KW-0808">Transferase</keyword>
<evidence type="ECO:0000259" key="4">
    <source>
        <dbReference type="Pfam" id="PF00535"/>
    </source>
</evidence>
<keyword evidence="3" id="KW-0812">Transmembrane</keyword>
<reference evidence="5" key="1">
    <citation type="submission" date="2023-08" db="EMBL/GenBank/DDBJ databases">
        <title>Methanolobus mangrovi sp. nov. and Methanolobus sediminis sp. nov, two novel methylotrophic methanogens isolated from mangrove sediments in China.</title>
        <authorList>
            <person name="Zhou J."/>
        </authorList>
    </citation>
    <scope>NUCLEOTIDE SEQUENCE</scope>
    <source>
        <strain evidence="5">FTZ2</strain>
    </source>
</reference>
<protein>
    <submittedName>
        <fullName evidence="5">Glycosyltransferase</fullName>
        <ecNumber evidence="5">2.4.-.-</ecNumber>
    </submittedName>
</protein>
<dbReference type="SUPFAM" id="SSF53448">
    <property type="entry name" value="Nucleotide-diphospho-sugar transferases"/>
    <property type="match status" value="1"/>
</dbReference>
<evidence type="ECO:0000256" key="3">
    <source>
        <dbReference type="SAM" id="Phobius"/>
    </source>
</evidence>
<dbReference type="KEGG" id="mmav:RE476_05290"/>